<dbReference type="EMBL" id="VIKR01000003">
    <property type="protein sequence ID" value="TQV73623.1"/>
    <property type="molecule type" value="Genomic_DNA"/>
</dbReference>
<proteinExistence type="predicted"/>
<dbReference type="InterPro" id="IPR043504">
    <property type="entry name" value="Peptidase_S1_PA_chymotrypsin"/>
</dbReference>
<evidence type="ECO:0000313" key="3">
    <source>
        <dbReference type="Proteomes" id="UP000317839"/>
    </source>
</evidence>
<protein>
    <recommendedName>
        <fullName evidence="4">Trypsin-like peptidase domain-containing protein</fullName>
    </recommendedName>
</protein>
<dbReference type="Proteomes" id="UP000317839">
    <property type="component" value="Unassembled WGS sequence"/>
</dbReference>
<sequence length="290" mass="33182">MSLILICLFGCQGFYWCLWVLLAFTISVENKVNHGNQSRIHKEINMNSFKFLVFSFVFLSSLVTKATVFSGVNRIEFNDPQYNKAFVGNGFLIEFENKTYAVTVKHTLLEAKTPKLTHIDFSHLISAWYIHPLREPQRFVKLGRLINRDPKEPIDMKILQKDWLVFEVEENNSDLSILKLRTSQIQPGETLTAYGCSYAKQRECYLDDYQFNFIENDQHNLRLTMGDRKMGALRGLSGSPVLDKDNQVVGIVSNILKKKSAEGFDFAPANLNYLLSVLKANSKAIKQGPK</sequence>
<dbReference type="SUPFAM" id="SSF50494">
    <property type="entry name" value="Trypsin-like serine proteases"/>
    <property type="match status" value="1"/>
</dbReference>
<dbReference type="OrthoDB" id="6196179at2"/>
<dbReference type="AlphaFoldDB" id="A0A545T8S2"/>
<evidence type="ECO:0000313" key="2">
    <source>
        <dbReference type="EMBL" id="TQV73623.1"/>
    </source>
</evidence>
<keyword evidence="1" id="KW-1133">Transmembrane helix</keyword>
<evidence type="ECO:0008006" key="4">
    <source>
        <dbReference type="Google" id="ProtNLM"/>
    </source>
</evidence>
<dbReference type="InterPro" id="IPR009003">
    <property type="entry name" value="Peptidase_S1_PA"/>
</dbReference>
<gene>
    <name evidence="2" type="ORF">FLL45_12170</name>
</gene>
<keyword evidence="1" id="KW-0472">Membrane</keyword>
<dbReference type="Pfam" id="PF13365">
    <property type="entry name" value="Trypsin_2"/>
    <property type="match status" value="1"/>
</dbReference>
<organism evidence="2 3">
    <name type="scientific">Aliikangiella marina</name>
    <dbReference type="NCBI Taxonomy" id="1712262"/>
    <lineage>
        <taxon>Bacteria</taxon>
        <taxon>Pseudomonadati</taxon>
        <taxon>Pseudomonadota</taxon>
        <taxon>Gammaproteobacteria</taxon>
        <taxon>Oceanospirillales</taxon>
        <taxon>Pleioneaceae</taxon>
        <taxon>Aliikangiella</taxon>
    </lineage>
</organism>
<keyword evidence="1" id="KW-0812">Transmembrane</keyword>
<feature type="transmembrane region" description="Helical" evidence="1">
    <location>
        <begin position="51"/>
        <end position="72"/>
    </location>
</feature>
<name>A0A545T8S2_9GAMM</name>
<accession>A0A545T8S2</accession>
<comment type="caution">
    <text evidence="2">The sequence shown here is derived from an EMBL/GenBank/DDBJ whole genome shotgun (WGS) entry which is preliminary data.</text>
</comment>
<dbReference type="Gene3D" id="2.40.10.10">
    <property type="entry name" value="Trypsin-like serine proteases"/>
    <property type="match status" value="2"/>
</dbReference>
<reference evidence="2 3" key="1">
    <citation type="submission" date="2019-06" db="EMBL/GenBank/DDBJ databases">
        <title>Draft genome of Aliikangiella marina GYP-15.</title>
        <authorList>
            <person name="Wang G."/>
        </authorList>
    </citation>
    <scope>NUCLEOTIDE SEQUENCE [LARGE SCALE GENOMIC DNA]</scope>
    <source>
        <strain evidence="2 3">GYP-15</strain>
    </source>
</reference>
<evidence type="ECO:0000256" key="1">
    <source>
        <dbReference type="SAM" id="Phobius"/>
    </source>
</evidence>
<keyword evidence="3" id="KW-1185">Reference proteome</keyword>